<evidence type="ECO:0000313" key="3">
    <source>
        <dbReference type="Proteomes" id="UP000093962"/>
    </source>
</evidence>
<dbReference type="Pfam" id="PF10824">
    <property type="entry name" value="T7SS_ESX_EspC"/>
    <property type="match status" value="1"/>
</dbReference>
<proteinExistence type="predicted"/>
<dbReference type="GO" id="GO:0009306">
    <property type="term" value="P:protein secretion"/>
    <property type="evidence" value="ECO:0007669"/>
    <property type="project" value="InterPro"/>
</dbReference>
<feature type="non-terminal residue" evidence="2">
    <location>
        <position position="149"/>
    </location>
</feature>
<feature type="compositionally biased region" description="Polar residues" evidence="1">
    <location>
        <begin position="73"/>
        <end position="82"/>
    </location>
</feature>
<evidence type="ECO:0000256" key="1">
    <source>
        <dbReference type="SAM" id="MobiDB-lite"/>
    </source>
</evidence>
<accession>A0A1A0MJM2</accession>
<name>A0A1A0MJM2_MYCMU</name>
<dbReference type="RefSeq" id="WP_064859565.1">
    <property type="nucleotide sequence ID" value="NZ_LZSF01000172.1"/>
</dbReference>
<reference evidence="2 3" key="1">
    <citation type="submission" date="2016-06" db="EMBL/GenBank/DDBJ databases">
        <authorList>
            <person name="Kjaerup R.B."/>
            <person name="Dalgaard T.S."/>
            <person name="Juul-Madsen H.R."/>
        </authorList>
    </citation>
    <scope>NUCLEOTIDE SEQUENCE [LARGE SCALE GENOMIC DNA]</scope>
    <source>
        <strain evidence="2 3">1199456.5</strain>
    </source>
</reference>
<evidence type="ECO:0000313" key="2">
    <source>
        <dbReference type="EMBL" id="OBA85607.1"/>
    </source>
</evidence>
<gene>
    <name evidence="2" type="ORF">A5642_23945</name>
</gene>
<sequence length="149" mass="14164">MGDPLYVNTEGVLGMARVHDAVAAGLGQLQNGAGLGQSVGPAGPATTHGLIAHGMNSALGGVMARRDSILQSTGAAGQQMSEQLHRAAEAYRAGDEQGARGLTSAAEGIPGGGSGVSAGTPGGLGAAVPGSPAAGGGDVAQTLGQVGQQ</sequence>
<dbReference type="Proteomes" id="UP000093962">
    <property type="component" value="Unassembled WGS sequence"/>
</dbReference>
<feature type="compositionally biased region" description="Gly residues" evidence="1">
    <location>
        <begin position="109"/>
        <end position="125"/>
    </location>
</feature>
<dbReference type="EMBL" id="LZSF01000172">
    <property type="protein sequence ID" value="OBA85607.1"/>
    <property type="molecule type" value="Genomic_DNA"/>
</dbReference>
<dbReference type="OrthoDB" id="4641843at2"/>
<comment type="caution">
    <text evidence="2">The sequence shown here is derived from an EMBL/GenBank/DDBJ whole genome shotgun (WGS) entry which is preliminary data.</text>
</comment>
<evidence type="ECO:0008006" key="4">
    <source>
        <dbReference type="Google" id="ProtNLM"/>
    </source>
</evidence>
<dbReference type="AlphaFoldDB" id="A0A1A0MJM2"/>
<feature type="compositionally biased region" description="Basic and acidic residues" evidence="1">
    <location>
        <begin position="83"/>
        <end position="98"/>
    </location>
</feature>
<organism evidence="2 3">
    <name type="scientific">Mycolicibacterium mucogenicum</name>
    <name type="common">Mycobacterium mucogenicum</name>
    <dbReference type="NCBI Taxonomy" id="56689"/>
    <lineage>
        <taxon>Bacteria</taxon>
        <taxon>Bacillati</taxon>
        <taxon>Actinomycetota</taxon>
        <taxon>Actinomycetes</taxon>
        <taxon>Mycobacteriales</taxon>
        <taxon>Mycobacteriaceae</taxon>
        <taxon>Mycolicibacterium</taxon>
    </lineage>
</organism>
<protein>
    <recommendedName>
        <fullName evidence="4">ESX-1 secretion-associated protein</fullName>
    </recommendedName>
</protein>
<dbReference type="InterPro" id="IPR022536">
    <property type="entry name" value="EspC"/>
</dbReference>
<feature type="region of interest" description="Disordered" evidence="1">
    <location>
        <begin position="73"/>
        <end position="149"/>
    </location>
</feature>